<proteinExistence type="predicted"/>
<accession>A0AAE9DPH6</accession>
<sequence>MPYDPEAEIRDLERKIREAQRQTERARHALREREEVLRELDERANEEIRAAQLVRNDELMQAREQSRQMEERIDDFSRRMKEENIDVSEMCTRVKEAAQKNTALKEEYEKLSNELKAVKEASS</sequence>
<evidence type="ECO:0000256" key="1">
    <source>
        <dbReference type="SAM" id="MobiDB-lite"/>
    </source>
</evidence>
<dbReference type="EMBL" id="CP090892">
    <property type="protein sequence ID" value="ULU08111.1"/>
    <property type="molecule type" value="Genomic_DNA"/>
</dbReference>
<feature type="compositionally biased region" description="Basic and acidic residues" evidence="1">
    <location>
        <begin position="7"/>
        <end position="26"/>
    </location>
</feature>
<dbReference type="Proteomes" id="UP000827892">
    <property type="component" value="Chromosome II"/>
</dbReference>
<evidence type="ECO:0000313" key="2">
    <source>
        <dbReference type="EMBL" id="ULU08111.1"/>
    </source>
</evidence>
<evidence type="ECO:0000313" key="3">
    <source>
        <dbReference type="Proteomes" id="UP000827892"/>
    </source>
</evidence>
<dbReference type="AlphaFoldDB" id="A0AAE9DPH6"/>
<protein>
    <submittedName>
        <fullName evidence="2">Uncharacterized protein</fullName>
    </submittedName>
</protein>
<reference evidence="2 3" key="1">
    <citation type="submission" date="2022-05" db="EMBL/GenBank/DDBJ databases">
        <title>Chromosome-level reference genomes for two strains of Caenorhabditis briggsae: an improved platform for comparative genomics.</title>
        <authorList>
            <person name="Stevens L."/>
            <person name="Andersen E.C."/>
        </authorList>
    </citation>
    <scope>NUCLEOTIDE SEQUENCE [LARGE SCALE GENOMIC DNA]</scope>
    <source>
        <strain evidence="2">QX1410_ONT</strain>
        <tissue evidence="2">Whole-organism</tissue>
    </source>
</reference>
<organism evidence="2 3">
    <name type="scientific">Caenorhabditis briggsae</name>
    <dbReference type="NCBI Taxonomy" id="6238"/>
    <lineage>
        <taxon>Eukaryota</taxon>
        <taxon>Metazoa</taxon>
        <taxon>Ecdysozoa</taxon>
        <taxon>Nematoda</taxon>
        <taxon>Chromadorea</taxon>
        <taxon>Rhabditida</taxon>
        <taxon>Rhabditina</taxon>
        <taxon>Rhabditomorpha</taxon>
        <taxon>Rhabditoidea</taxon>
        <taxon>Rhabditidae</taxon>
        <taxon>Peloderinae</taxon>
        <taxon>Caenorhabditis</taxon>
    </lineage>
</organism>
<gene>
    <name evidence="2" type="ORF">L3Y34_019295</name>
</gene>
<name>A0AAE9DPH6_CAEBR</name>
<feature type="region of interest" description="Disordered" evidence="1">
    <location>
        <begin position="1"/>
        <end position="26"/>
    </location>
</feature>